<comment type="subcellular location">
    <subcellularLocation>
        <location evidence="2">Membrane</location>
    </subcellularLocation>
</comment>
<comment type="pathway">
    <text evidence="3">Secondary metabolite biosynthesis; terpenoid biosynthesis.</text>
</comment>
<evidence type="ECO:0000256" key="13">
    <source>
        <dbReference type="PIRSR" id="PIRSR602401-1"/>
    </source>
</evidence>
<dbReference type="GO" id="GO:0005506">
    <property type="term" value="F:iron ion binding"/>
    <property type="evidence" value="ECO:0007669"/>
    <property type="project" value="InterPro"/>
</dbReference>
<evidence type="ECO:0000256" key="2">
    <source>
        <dbReference type="ARBA" id="ARBA00004370"/>
    </source>
</evidence>
<evidence type="ECO:0000256" key="7">
    <source>
        <dbReference type="ARBA" id="ARBA00022723"/>
    </source>
</evidence>
<dbReference type="Proteomes" id="UP001175211">
    <property type="component" value="Unassembled WGS sequence"/>
</dbReference>
<name>A0AA39JIA2_ARMTA</name>
<dbReference type="InterPro" id="IPR050121">
    <property type="entry name" value="Cytochrome_P450_monoxygenase"/>
</dbReference>
<accession>A0AA39JIA2</accession>
<comment type="cofactor">
    <cofactor evidence="1 13">
        <name>heme</name>
        <dbReference type="ChEBI" id="CHEBI:30413"/>
    </cofactor>
</comment>
<dbReference type="InterPro" id="IPR036396">
    <property type="entry name" value="Cyt_P450_sf"/>
</dbReference>
<dbReference type="RefSeq" id="XP_060324259.1">
    <property type="nucleotide sequence ID" value="XM_060465710.1"/>
</dbReference>
<evidence type="ECO:0000256" key="5">
    <source>
        <dbReference type="ARBA" id="ARBA00022617"/>
    </source>
</evidence>
<dbReference type="InterPro" id="IPR017972">
    <property type="entry name" value="Cyt_P450_CS"/>
</dbReference>
<protein>
    <submittedName>
        <fullName evidence="15">Cytochrome P450</fullName>
    </submittedName>
</protein>
<proteinExistence type="inferred from homology"/>
<evidence type="ECO:0000256" key="11">
    <source>
        <dbReference type="ARBA" id="ARBA00023033"/>
    </source>
</evidence>
<evidence type="ECO:0000256" key="3">
    <source>
        <dbReference type="ARBA" id="ARBA00004721"/>
    </source>
</evidence>
<keyword evidence="8" id="KW-1133">Transmembrane helix</keyword>
<evidence type="ECO:0000256" key="9">
    <source>
        <dbReference type="ARBA" id="ARBA00023002"/>
    </source>
</evidence>
<feature type="binding site" description="axial binding residue" evidence="13">
    <location>
        <position position="481"/>
    </location>
    <ligand>
        <name>heme</name>
        <dbReference type="ChEBI" id="CHEBI:30413"/>
    </ligand>
    <ligandPart>
        <name>Fe</name>
        <dbReference type="ChEBI" id="CHEBI:18248"/>
    </ligandPart>
</feature>
<comment type="caution">
    <text evidence="15">The sequence shown here is derived from an EMBL/GenBank/DDBJ whole genome shotgun (WGS) entry which is preliminary data.</text>
</comment>
<keyword evidence="16" id="KW-1185">Reference proteome</keyword>
<evidence type="ECO:0000256" key="14">
    <source>
        <dbReference type="RuleBase" id="RU000461"/>
    </source>
</evidence>
<dbReference type="InterPro" id="IPR002401">
    <property type="entry name" value="Cyt_P450_E_grp-I"/>
</dbReference>
<keyword evidence="5 13" id="KW-0349">Heme</keyword>
<dbReference type="PRINTS" id="PR00463">
    <property type="entry name" value="EP450I"/>
</dbReference>
<evidence type="ECO:0000256" key="10">
    <source>
        <dbReference type="ARBA" id="ARBA00023004"/>
    </source>
</evidence>
<dbReference type="InterPro" id="IPR001128">
    <property type="entry name" value="Cyt_P450"/>
</dbReference>
<evidence type="ECO:0000256" key="12">
    <source>
        <dbReference type="ARBA" id="ARBA00023136"/>
    </source>
</evidence>
<dbReference type="GO" id="GO:0004497">
    <property type="term" value="F:monooxygenase activity"/>
    <property type="evidence" value="ECO:0007669"/>
    <property type="project" value="UniProtKB-KW"/>
</dbReference>
<dbReference type="Gene3D" id="1.10.630.10">
    <property type="entry name" value="Cytochrome P450"/>
    <property type="match status" value="1"/>
</dbReference>
<organism evidence="15 16">
    <name type="scientific">Armillaria tabescens</name>
    <name type="common">Ringless honey mushroom</name>
    <name type="synonym">Agaricus tabescens</name>
    <dbReference type="NCBI Taxonomy" id="1929756"/>
    <lineage>
        <taxon>Eukaryota</taxon>
        <taxon>Fungi</taxon>
        <taxon>Dikarya</taxon>
        <taxon>Basidiomycota</taxon>
        <taxon>Agaricomycotina</taxon>
        <taxon>Agaricomycetes</taxon>
        <taxon>Agaricomycetidae</taxon>
        <taxon>Agaricales</taxon>
        <taxon>Marasmiineae</taxon>
        <taxon>Physalacriaceae</taxon>
        <taxon>Desarmillaria</taxon>
    </lineage>
</organism>
<dbReference type="GO" id="GO:0020037">
    <property type="term" value="F:heme binding"/>
    <property type="evidence" value="ECO:0007669"/>
    <property type="project" value="InterPro"/>
</dbReference>
<evidence type="ECO:0000256" key="8">
    <source>
        <dbReference type="ARBA" id="ARBA00022989"/>
    </source>
</evidence>
<keyword evidence="11 14" id="KW-0503">Monooxygenase</keyword>
<evidence type="ECO:0000256" key="1">
    <source>
        <dbReference type="ARBA" id="ARBA00001971"/>
    </source>
</evidence>
<dbReference type="GeneID" id="85349258"/>
<dbReference type="EMBL" id="JAUEPS010000065">
    <property type="protein sequence ID" value="KAK0442286.1"/>
    <property type="molecule type" value="Genomic_DNA"/>
</dbReference>
<evidence type="ECO:0000313" key="16">
    <source>
        <dbReference type="Proteomes" id="UP001175211"/>
    </source>
</evidence>
<dbReference type="PROSITE" id="PS00086">
    <property type="entry name" value="CYTOCHROME_P450"/>
    <property type="match status" value="1"/>
</dbReference>
<keyword evidence="7 13" id="KW-0479">Metal-binding</keyword>
<keyword evidence="6" id="KW-0812">Transmembrane</keyword>
<dbReference type="GO" id="GO:0016705">
    <property type="term" value="F:oxidoreductase activity, acting on paired donors, with incorporation or reduction of molecular oxygen"/>
    <property type="evidence" value="ECO:0007669"/>
    <property type="project" value="InterPro"/>
</dbReference>
<evidence type="ECO:0000256" key="4">
    <source>
        <dbReference type="ARBA" id="ARBA00010617"/>
    </source>
</evidence>
<dbReference type="Pfam" id="PF00067">
    <property type="entry name" value="p450"/>
    <property type="match status" value="1"/>
</dbReference>
<comment type="similarity">
    <text evidence="4 14">Belongs to the cytochrome P450 family.</text>
</comment>
<dbReference type="PANTHER" id="PTHR24305">
    <property type="entry name" value="CYTOCHROME P450"/>
    <property type="match status" value="1"/>
</dbReference>
<dbReference type="PRINTS" id="PR00385">
    <property type="entry name" value="P450"/>
</dbReference>
<dbReference type="AlphaFoldDB" id="A0AA39JIA2"/>
<evidence type="ECO:0000313" key="15">
    <source>
        <dbReference type="EMBL" id="KAK0442286.1"/>
    </source>
</evidence>
<reference evidence="15" key="1">
    <citation type="submission" date="2023-06" db="EMBL/GenBank/DDBJ databases">
        <authorList>
            <consortium name="Lawrence Berkeley National Laboratory"/>
            <person name="Ahrendt S."/>
            <person name="Sahu N."/>
            <person name="Indic B."/>
            <person name="Wong-Bajracharya J."/>
            <person name="Merenyi Z."/>
            <person name="Ke H.-M."/>
            <person name="Monk M."/>
            <person name="Kocsube S."/>
            <person name="Drula E."/>
            <person name="Lipzen A."/>
            <person name="Balint B."/>
            <person name="Henrissat B."/>
            <person name="Andreopoulos B."/>
            <person name="Martin F.M."/>
            <person name="Harder C.B."/>
            <person name="Rigling D."/>
            <person name="Ford K.L."/>
            <person name="Foster G.D."/>
            <person name="Pangilinan J."/>
            <person name="Papanicolaou A."/>
            <person name="Barry K."/>
            <person name="LaButti K."/>
            <person name="Viragh M."/>
            <person name="Koriabine M."/>
            <person name="Yan M."/>
            <person name="Riley R."/>
            <person name="Champramary S."/>
            <person name="Plett K.L."/>
            <person name="Tsai I.J."/>
            <person name="Slot J."/>
            <person name="Sipos G."/>
            <person name="Plett J."/>
            <person name="Nagy L.G."/>
            <person name="Grigoriev I.V."/>
        </authorList>
    </citation>
    <scope>NUCLEOTIDE SEQUENCE</scope>
    <source>
        <strain evidence="15">CCBAS 213</strain>
    </source>
</reference>
<dbReference type="SUPFAM" id="SSF48264">
    <property type="entry name" value="Cytochrome P450"/>
    <property type="match status" value="1"/>
</dbReference>
<keyword evidence="10 13" id="KW-0408">Iron</keyword>
<evidence type="ECO:0000256" key="6">
    <source>
        <dbReference type="ARBA" id="ARBA00022692"/>
    </source>
</evidence>
<keyword evidence="9 14" id="KW-0560">Oxidoreductase</keyword>
<dbReference type="PANTHER" id="PTHR24305:SF166">
    <property type="entry name" value="CYTOCHROME P450 12A4, MITOCHONDRIAL-RELATED"/>
    <property type="match status" value="1"/>
</dbReference>
<keyword evidence="12" id="KW-0472">Membrane</keyword>
<dbReference type="GO" id="GO:0016020">
    <property type="term" value="C:membrane"/>
    <property type="evidence" value="ECO:0007669"/>
    <property type="project" value="UniProtKB-SubCell"/>
</dbReference>
<gene>
    <name evidence="15" type="ORF">EV420DRAFT_1080382</name>
</gene>
<sequence length="544" mass="60454">MPNMGFFRHYAAGFSLNIASGPCMNTLPTEHLEPGIFSPMGAPFIVIASFLVYLLHRWFKRPSVKHVKGPSSPSFWLGHERVLRDQNNAGDLETKWRREYGTLYRTGGCFGQDVLVVCDPKTLEHVFRSSHPYLKSQDVIFILDLIVGKGLSSVDEETHHRQRKILNPAFSPAQFRKAQAIFQHCCDKLVNSMKESLTASGTNEAINILQWTSKVALDIIGLASFRYDFGSLDGRNTELGQVMRHLFTASQSNPTAFELILVTLMRMLPHSTLGLLRLIPTREIRLLTSVGTVAKKTAREVIAGHDEAQAPEGDGDVVDVLARARLAGKMQDDEIEAQLMTFVVAGHETSSTSIAWLLYELAAHPEHQSIIRAELRQSNDYDSMSFLNAAIKEALRLHPIAHSLIRTAPHDDVLPLSGGKTLAIPKGQTLVCSVYLYNRLPSLWGDDAEEWNPARFFEQTLPVSLGVYANLMTFSAGSRSCIGWRFAVMEMQTILANLILHFEFSLPEGGVEVLHFPGSPGVVPIVKGEARLGTQVPLRVRVLH</sequence>